<proteinExistence type="predicted"/>
<organism evidence="4">
    <name type="scientific">Alexandrium monilatum</name>
    <dbReference type="NCBI Taxonomy" id="311494"/>
    <lineage>
        <taxon>Eukaryota</taxon>
        <taxon>Sar</taxon>
        <taxon>Alveolata</taxon>
        <taxon>Dinophyceae</taxon>
        <taxon>Gonyaulacales</taxon>
        <taxon>Pyrocystaceae</taxon>
        <taxon>Alexandrium</taxon>
    </lineage>
</organism>
<dbReference type="SUPFAM" id="SSF52540">
    <property type="entry name" value="P-loop containing nucleoside triphosphate hydrolases"/>
    <property type="match status" value="1"/>
</dbReference>
<dbReference type="GO" id="GO:0005525">
    <property type="term" value="F:GTP binding"/>
    <property type="evidence" value="ECO:0007669"/>
    <property type="project" value="InterPro"/>
</dbReference>
<dbReference type="GO" id="GO:0016197">
    <property type="term" value="P:endosomal transport"/>
    <property type="evidence" value="ECO:0007669"/>
    <property type="project" value="TreeGrafter"/>
</dbReference>
<dbReference type="EMBL" id="HBNR01074606">
    <property type="protein sequence ID" value="CAE4650918.1"/>
    <property type="molecule type" value="Transcribed_RNA"/>
</dbReference>
<dbReference type="CDD" id="cd09913">
    <property type="entry name" value="EHD"/>
    <property type="match status" value="1"/>
</dbReference>
<dbReference type="PANTHER" id="PTHR11216">
    <property type="entry name" value="EH DOMAIN"/>
    <property type="match status" value="1"/>
</dbReference>
<gene>
    <name evidence="4" type="ORF">AMON00008_LOCUS53000</name>
</gene>
<dbReference type="GO" id="GO:0006897">
    <property type="term" value="P:endocytosis"/>
    <property type="evidence" value="ECO:0007669"/>
    <property type="project" value="TreeGrafter"/>
</dbReference>
<dbReference type="GO" id="GO:0005886">
    <property type="term" value="C:plasma membrane"/>
    <property type="evidence" value="ECO:0007669"/>
    <property type="project" value="TreeGrafter"/>
</dbReference>
<name>A0A7S4SN74_9DINO</name>
<feature type="domain" description="Dynamin-type G" evidence="3">
    <location>
        <begin position="117"/>
        <end position="367"/>
    </location>
</feature>
<dbReference type="InterPro" id="IPR030381">
    <property type="entry name" value="G_DYNAMIN_dom"/>
</dbReference>
<dbReference type="PANTHER" id="PTHR11216:SF31">
    <property type="entry name" value="AT21416P"/>
    <property type="match status" value="1"/>
</dbReference>
<evidence type="ECO:0000256" key="1">
    <source>
        <dbReference type="ARBA" id="ARBA00004481"/>
    </source>
</evidence>
<feature type="region of interest" description="Disordered" evidence="2">
    <location>
        <begin position="1"/>
        <end position="20"/>
    </location>
</feature>
<dbReference type="Gene3D" id="1.10.268.20">
    <property type="match status" value="1"/>
</dbReference>
<dbReference type="Gene3D" id="3.40.50.300">
    <property type="entry name" value="P-loop containing nucleotide triphosphate hydrolases"/>
    <property type="match status" value="1"/>
</dbReference>
<dbReference type="Pfam" id="PF00350">
    <property type="entry name" value="Dynamin_N"/>
    <property type="match status" value="1"/>
</dbReference>
<dbReference type="Pfam" id="PF18150">
    <property type="entry name" value="DUF5600"/>
    <property type="match status" value="1"/>
</dbReference>
<evidence type="ECO:0000259" key="3">
    <source>
        <dbReference type="PROSITE" id="PS51718"/>
    </source>
</evidence>
<sequence>MGNTCAPPRERESTNNFQAYGLGEKELYDRSEVAQATRNSTAFSVPDPKAPSPVLSVPRDEQGGGWPFNIFSGNPSERAFLSVGEALGHFYQERLLPLELDSGFHQFHAVELAPAHFLARPLILTIGQYSTGKTTFIRHLIESDYPGQHIGPEPTTDRFVVVCHGEEVQKIQGNALVYDTSLPFTPLSSFGNGFLCRLECARLPSPILEGVTFVDTPGVLSGEKQRLRRGYDFEEVITWFVDQAAMVILFFDAHKLDISDEFKRCISALTGSFQKVQILLNKADRMNTQQLMRVHGALMWALGKIMESPEVARVYVGSFWDEPLEAHELAGLFEREKDDLYTQIQHLPRSATVQKINDLSRRARLVKSHALLLEHLRNSMPSIFGQAQQWEDLLRRLPSVYLEVSQKSGVPLGDFPDSESMKQKLAMTDYSKLPRLDQKKVEKLNVLLSNDIPSLLRLVPAEEF</sequence>
<accession>A0A7S4SN74</accession>
<evidence type="ECO:0000313" key="4">
    <source>
        <dbReference type="EMBL" id="CAE4650918.1"/>
    </source>
</evidence>
<dbReference type="PROSITE" id="PS51718">
    <property type="entry name" value="G_DYNAMIN_2"/>
    <property type="match status" value="1"/>
</dbReference>
<reference evidence="4" key="1">
    <citation type="submission" date="2021-01" db="EMBL/GenBank/DDBJ databases">
        <authorList>
            <person name="Corre E."/>
            <person name="Pelletier E."/>
            <person name="Niang G."/>
            <person name="Scheremetjew M."/>
            <person name="Finn R."/>
            <person name="Kale V."/>
            <person name="Holt S."/>
            <person name="Cochrane G."/>
            <person name="Meng A."/>
            <person name="Brown T."/>
            <person name="Cohen L."/>
        </authorList>
    </citation>
    <scope>NUCLEOTIDE SEQUENCE</scope>
    <source>
        <strain evidence="4">CCMP3105</strain>
    </source>
</reference>
<dbReference type="GO" id="GO:0010008">
    <property type="term" value="C:endosome membrane"/>
    <property type="evidence" value="ECO:0007669"/>
    <property type="project" value="UniProtKB-SubCell"/>
</dbReference>
<dbReference type="AlphaFoldDB" id="A0A7S4SN74"/>
<dbReference type="InterPro" id="IPR040990">
    <property type="entry name" value="DUF5600"/>
</dbReference>
<dbReference type="InterPro" id="IPR027417">
    <property type="entry name" value="P-loop_NTPase"/>
</dbReference>
<dbReference type="InterPro" id="IPR045063">
    <property type="entry name" value="Dynamin_N"/>
</dbReference>
<evidence type="ECO:0000256" key="2">
    <source>
        <dbReference type="SAM" id="MobiDB-lite"/>
    </source>
</evidence>
<comment type="subcellular location">
    <subcellularLocation>
        <location evidence="1">Endosome membrane</location>
        <topology evidence="1">Peripheral membrane protein</topology>
    </subcellularLocation>
</comment>
<protein>
    <recommendedName>
        <fullName evidence="3">Dynamin-type G domain-containing protein</fullName>
    </recommendedName>
</protein>